<sequence length="92" mass="10510">MSRAEKSHPVFRFVLHAESHPFAYLFAFQLGNPLQYIPHESAHGVRCVKLLLDRAEILLRPLELVHHQGEVLAVPVDPVHLQNQDDIPTVLF</sequence>
<organism evidence="1">
    <name type="scientific">bioreactor metagenome</name>
    <dbReference type="NCBI Taxonomy" id="1076179"/>
    <lineage>
        <taxon>unclassified sequences</taxon>
        <taxon>metagenomes</taxon>
        <taxon>ecological metagenomes</taxon>
    </lineage>
</organism>
<proteinExistence type="predicted"/>
<dbReference type="EMBL" id="VSSQ01115539">
    <property type="protein sequence ID" value="MPN50932.1"/>
    <property type="molecule type" value="Genomic_DNA"/>
</dbReference>
<dbReference type="AlphaFoldDB" id="A0A645IJA5"/>
<accession>A0A645IJA5</accession>
<protein>
    <submittedName>
        <fullName evidence="1">Uncharacterized protein</fullName>
    </submittedName>
</protein>
<evidence type="ECO:0000313" key="1">
    <source>
        <dbReference type="EMBL" id="MPN50932.1"/>
    </source>
</evidence>
<comment type="caution">
    <text evidence="1">The sequence shown here is derived from an EMBL/GenBank/DDBJ whole genome shotgun (WGS) entry which is preliminary data.</text>
</comment>
<reference evidence="1" key="1">
    <citation type="submission" date="2019-08" db="EMBL/GenBank/DDBJ databases">
        <authorList>
            <person name="Kucharzyk K."/>
            <person name="Murdoch R.W."/>
            <person name="Higgins S."/>
            <person name="Loffler F."/>
        </authorList>
    </citation>
    <scope>NUCLEOTIDE SEQUENCE</scope>
</reference>
<name>A0A645IJA5_9ZZZZ</name>
<gene>
    <name evidence="1" type="ORF">SDC9_198572</name>
</gene>